<dbReference type="PRINTS" id="PR00502">
    <property type="entry name" value="NUDIXFAMILY"/>
</dbReference>
<proteinExistence type="inferred from homology"/>
<dbReference type="AlphaFoldDB" id="A0AAW9K260"/>
<dbReference type="Pfam" id="PF00293">
    <property type="entry name" value="NUDIX"/>
    <property type="match status" value="1"/>
</dbReference>
<dbReference type="InterPro" id="IPR015797">
    <property type="entry name" value="NUDIX_hydrolase-like_dom_sf"/>
</dbReference>
<feature type="domain" description="Nudix hydrolase" evidence="4">
    <location>
        <begin position="10"/>
        <end position="140"/>
    </location>
</feature>
<comment type="caution">
    <text evidence="5">The sequence shown here is derived from an EMBL/GenBank/DDBJ whole genome shotgun (WGS) entry which is preliminary data.</text>
</comment>
<comment type="similarity">
    <text evidence="3">Belongs to the Nudix hydrolase family.</text>
</comment>
<dbReference type="PROSITE" id="PS51462">
    <property type="entry name" value="NUDIX"/>
    <property type="match status" value="1"/>
</dbReference>
<sequence>MIHNWFIGGNQSMRASMFVLDQTVRYVAIIKRYKDGRKYYVVPGGKVEVHENIQQAAIREIAEELGLAIEQSDIFDSIIEKGNVFYFAKTNYSCLPLKIQGEEKERSHPHNSYEPMWLEWKQLSKLMVFPKYDYLQFEEIVSKIL</sequence>
<evidence type="ECO:0000256" key="1">
    <source>
        <dbReference type="ARBA" id="ARBA00001946"/>
    </source>
</evidence>
<comment type="cofactor">
    <cofactor evidence="1">
        <name>Mg(2+)</name>
        <dbReference type="ChEBI" id="CHEBI:18420"/>
    </cofactor>
</comment>
<dbReference type="Gene3D" id="3.90.79.10">
    <property type="entry name" value="Nucleoside Triphosphate Pyrophosphohydrolase"/>
    <property type="match status" value="1"/>
</dbReference>
<dbReference type="PANTHER" id="PTHR43046:SF14">
    <property type="entry name" value="MUTT_NUDIX FAMILY PROTEIN"/>
    <property type="match status" value="1"/>
</dbReference>
<dbReference type="PANTHER" id="PTHR43046">
    <property type="entry name" value="GDP-MANNOSE MANNOSYL HYDROLASE"/>
    <property type="match status" value="1"/>
</dbReference>
<name>A0AAW9K260_9ENTE</name>
<dbReference type="Proteomes" id="UP001290582">
    <property type="component" value="Unassembled WGS sequence"/>
</dbReference>
<dbReference type="RefSeq" id="WP_226994658.1">
    <property type="nucleotide sequence ID" value="NZ_CP010060.1"/>
</dbReference>
<dbReference type="EMBL" id="JAXOGL010000016">
    <property type="protein sequence ID" value="MDZ5598412.1"/>
    <property type="molecule type" value="Genomic_DNA"/>
</dbReference>
<dbReference type="InterPro" id="IPR020476">
    <property type="entry name" value="Nudix_hydrolase"/>
</dbReference>
<organism evidence="5 6">
    <name type="scientific">Enterococcus cecorum</name>
    <dbReference type="NCBI Taxonomy" id="44008"/>
    <lineage>
        <taxon>Bacteria</taxon>
        <taxon>Bacillati</taxon>
        <taxon>Bacillota</taxon>
        <taxon>Bacilli</taxon>
        <taxon>Lactobacillales</taxon>
        <taxon>Enterococcaceae</taxon>
        <taxon>Enterococcus</taxon>
    </lineage>
</organism>
<gene>
    <name evidence="5" type="ORF">U1294_09300</name>
</gene>
<evidence type="ECO:0000256" key="3">
    <source>
        <dbReference type="RuleBase" id="RU003476"/>
    </source>
</evidence>
<evidence type="ECO:0000259" key="4">
    <source>
        <dbReference type="PROSITE" id="PS51462"/>
    </source>
</evidence>
<dbReference type="SUPFAM" id="SSF55811">
    <property type="entry name" value="Nudix"/>
    <property type="match status" value="1"/>
</dbReference>
<protein>
    <submittedName>
        <fullName evidence="5">NUDIX domain-containing protein</fullName>
    </submittedName>
</protein>
<reference evidence="5" key="1">
    <citation type="submission" date="2023-12" db="EMBL/GenBank/DDBJ databases">
        <title>Molecular genomic analyses of Enterococcus cecorum from sepsis oubreaks in broilers.</title>
        <authorList>
            <person name="Rhoads D."/>
            <person name="Alrubaye A."/>
        </authorList>
    </citation>
    <scope>NUCLEOTIDE SEQUENCE</scope>
    <source>
        <strain evidence="5">1755</strain>
    </source>
</reference>
<keyword evidence="2 3" id="KW-0378">Hydrolase</keyword>
<evidence type="ECO:0000256" key="2">
    <source>
        <dbReference type="ARBA" id="ARBA00022801"/>
    </source>
</evidence>
<dbReference type="InterPro" id="IPR000086">
    <property type="entry name" value="NUDIX_hydrolase_dom"/>
</dbReference>
<evidence type="ECO:0000313" key="5">
    <source>
        <dbReference type="EMBL" id="MDZ5598412.1"/>
    </source>
</evidence>
<dbReference type="InterPro" id="IPR020084">
    <property type="entry name" value="NUDIX_hydrolase_CS"/>
</dbReference>
<dbReference type="GO" id="GO:0016787">
    <property type="term" value="F:hydrolase activity"/>
    <property type="evidence" value="ECO:0007669"/>
    <property type="project" value="UniProtKB-KW"/>
</dbReference>
<evidence type="ECO:0000313" key="6">
    <source>
        <dbReference type="Proteomes" id="UP001290582"/>
    </source>
</evidence>
<dbReference type="PROSITE" id="PS00893">
    <property type="entry name" value="NUDIX_BOX"/>
    <property type="match status" value="1"/>
</dbReference>
<accession>A0AAW9K260</accession>